<accession>S9SFV8</accession>
<proteinExistence type="predicted"/>
<name>S9SFV8_PAEAL</name>
<dbReference type="EMBL" id="ATMT01000076">
    <property type="protein sequence ID" value="EPY04747.1"/>
    <property type="molecule type" value="Genomic_DNA"/>
</dbReference>
<protein>
    <submittedName>
        <fullName evidence="1">Uncharacterized protein</fullName>
    </submittedName>
</protein>
<evidence type="ECO:0000313" key="1">
    <source>
        <dbReference type="EMBL" id="EPY04747.1"/>
    </source>
</evidence>
<gene>
    <name evidence="1" type="ORF">PAALTS15_22628</name>
</gene>
<evidence type="ECO:0000313" key="2">
    <source>
        <dbReference type="Proteomes" id="UP000015344"/>
    </source>
</evidence>
<sequence>MLASPPVRYEFVQLLRQVEWNALLYRMRQIWNGEMFLAVNFKGNTEMNRISECLASYVTGD</sequence>
<reference evidence="1 2" key="1">
    <citation type="submission" date="2013-05" db="EMBL/GenBank/DDBJ databases">
        <authorList>
            <person name="Strain E.A."/>
            <person name="Brown E."/>
            <person name="Allard M.W."/>
            <person name="Luo Y.L."/>
        </authorList>
    </citation>
    <scope>NUCLEOTIDE SEQUENCE [LARGE SCALE GENOMIC DNA]</scope>
    <source>
        <strain evidence="1 2">TS-15</strain>
    </source>
</reference>
<dbReference type="AlphaFoldDB" id="S9SFV8"/>
<organism evidence="1 2">
    <name type="scientific">Paenibacillus alvei TS-15</name>
    <dbReference type="NCBI Taxonomy" id="1117108"/>
    <lineage>
        <taxon>Bacteria</taxon>
        <taxon>Bacillati</taxon>
        <taxon>Bacillota</taxon>
        <taxon>Bacilli</taxon>
        <taxon>Bacillales</taxon>
        <taxon>Paenibacillaceae</taxon>
        <taxon>Paenibacillus</taxon>
    </lineage>
</organism>
<dbReference type="Proteomes" id="UP000015344">
    <property type="component" value="Unassembled WGS sequence"/>
</dbReference>
<comment type="caution">
    <text evidence="1">The sequence shown here is derived from an EMBL/GenBank/DDBJ whole genome shotgun (WGS) entry which is preliminary data.</text>
</comment>
<dbReference type="PATRIC" id="fig|1117108.3.peg.4662"/>